<comment type="caution">
    <text evidence="1">The sequence shown here is derived from an EMBL/GenBank/DDBJ whole genome shotgun (WGS) entry which is preliminary data.</text>
</comment>
<evidence type="ECO:0000313" key="2">
    <source>
        <dbReference type="Proteomes" id="UP000541558"/>
    </source>
</evidence>
<gene>
    <name evidence="1" type="ORF">D9611_004953</name>
</gene>
<proteinExistence type="predicted"/>
<dbReference type="AlphaFoldDB" id="A0A8H5B2Q5"/>
<evidence type="ECO:0000313" key="1">
    <source>
        <dbReference type="EMBL" id="KAF5315619.1"/>
    </source>
</evidence>
<reference evidence="1 2" key="1">
    <citation type="journal article" date="2020" name="ISME J.">
        <title>Uncovering the hidden diversity of litter-decomposition mechanisms in mushroom-forming fungi.</title>
        <authorList>
            <person name="Floudas D."/>
            <person name="Bentzer J."/>
            <person name="Ahren D."/>
            <person name="Johansson T."/>
            <person name="Persson P."/>
            <person name="Tunlid A."/>
        </authorList>
    </citation>
    <scope>NUCLEOTIDE SEQUENCE [LARGE SCALE GENOMIC DNA]</scope>
    <source>
        <strain evidence="1 2">CBS 175.51</strain>
    </source>
</reference>
<dbReference type="EMBL" id="JAACJK010000220">
    <property type="protein sequence ID" value="KAF5315619.1"/>
    <property type="molecule type" value="Genomic_DNA"/>
</dbReference>
<organism evidence="1 2">
    <name type="scientific">Ephemerocybe angulata</name>
    <dbReference type="NCBI Taxonomy" id="980116"/>
    <lineage>
        <taxon>Eukaryota</taxon>
        <taxon>Fungi</taxon>
        <taxon>Dikarya</taxon>
        <taxon>Basidiomycota</taxon>
        <taxon>Agaricomycotina</taxon>
        <taxon>Agaricomycetes</taxon>
        <taxon>Agaricomycetidae</taxon>
        <taxon>Agaricales</taxon>
        <taxon>Agaricineae</taxon>
        <taxon>Psathyrellaceae</taxon>
        <taxon>Ephemerocybe</taxon>
    </lineage>
</organism>
<name>A0A8H5B2Q5_9AGAR</name>
<protein>
    <submittedName>
        <fullName evidence="1">Uncharacterized protein</fullName>
    </submittedName>
</protein>
<accession>A0A8H5B2Q5</accession>
<dbReference type="Proteomes" id="UP000541558">
    <property type="component" value="Unassembled WGS sequence"/>
</dbReference>
<keyword evidence="2" id="KW-1185">Reference proteome</keyword>
<dbReference type="OrthoDB" id="2881279at2759"/>
<sequence>MQTIVRDLRDRTHYFADRDLLDNLEWFEAGPNNDRLVTRESARNFRNALDACVSNTQAGPSSLPPRFPPPATLSAVVRLSTQQYSLTSCGNWDPESQDAPSLAFTMSRALAEDPFVPQLAGDFQAGMNNLERVCARLFGMRGDPQPAVGAVAGLNLHSQLRIYHKVFQTQDRIPAGGEESSESGTAETVEFKLEDWPLRHAEARPELEKLKGTHFVVPLPAYDQAGELIRPTRYEEQLKGAIVRLFFGVRHWTDKNNHAFTADIQSIRVLVPPPSPNAGQFTRKRVARFDDYVVEPSSARKKARQNI</sequence>